<feature type="domain" description="FYVE-type" evidence="17">
    <location>
        <begin position="945"/>
        <end position="1004"/>
    </location>
</feature>
<evidence type="ECO:0000256" key="16">
    <source>
        <dbReference type="SAM" id="MobiDB-lite"/>
    </source>
</evidence>
<dbReference type="PROSITE" id="PS50178">
    <property type="entry name" value="ZF_FYVE"/>
    <property type="match status" value="1"/>
</dbReference>
<dbReference type="GO" id="GO:0006897">
    <property type="term" value="P:endocytosis"/>
    <property type="evidence" value="ECO:0007669"/>
    <property type="project" value="UniProtKB-KW"/>
</dbReference>
<reference evidence="19" key="1">
    <citation type="submission" date="2015-02" db="EMBL/GenBank/DDBJ databases">
        <title>Genome sequencing for Strongylocentrotus purpuratus.</title>
        <authorList>
            <person name="Murali S."/>
            <person name="Liu Y."/>
            <person name="Vee V."/>
            <person name="English A."/>
            <person name="Wang M."/>
            <person name="Skinner E."/>
            <person name="Han Y."/>
            <person name="Muzny D.M."/>
            <person name="Worley K.C."/>
            <person name="Gibbs R.A."/>
        </authorList>
    </citation>
    <scope>NUCLEOTIDE SEQUENCE</scope>
</reference>
<protein>
    <recommendedName>
        <fullName evidence="17">FYVE-type domain-containing protein</fullName>
    </recommendedName>
</protein>
<dbReference type="FunFam" id="1.20.5.730:FF:000005">
    <property type="entry name" value="RABaptiN (Rab effector)"/>
    <property type="match status" value="1"/>
</dbReference>
<dbReference type="OrthoDB" id="79940at2759"/>
<dbReference type="PANTHER" id="PTHR31179:SF7">
    <property type="entry name" value="FYVE-TYPE DOMAIN-CONTAINING PROTEIN"/>
    <property type="match status" value="1"/>
</dbReference>
<evidence type="ECO:0000256" key="14">
    <source>
        <dbReference type="PROSITE-ProRule" id="PRU00091"/>
    </source>
</evidence>
<evidence type="ECO:0000256" key="9">
    <source>
        <dbReference type="ARBA" id="ARBA00022753"/>
    </source>
</evidence>
<keyword evidence="6" id="KW-0597">Phosphoprotein</keyword>
<dbReference type="Pfam" id="PF01363">
    <property type="entry name" value="FYVE"/>
    <property type="match status" value="1"/>
</dbReference>
<evidence type="ECO:0000256" key="6">
    <source>
        <dbReference type="ARBA" id="ARBA00022553"/>
    </source>
</evidence>
<feature type="coiled-coil region" evidence="15">
    <location>
        <begin position="56"/>
        <end position="90"/>
    </location>
</feature>
<feature type="region of interest" description="Disordered" evidence="16">
    <location>
        <begin position="184"/>
        <end position="214"/>
    </location>
</feature>
<dbReference type="RefSeq" id="XP_030847051.1">
    <property type="nucleotide sequence ID" value="XM_030991191.1"/>
</dbReference>
<dbReference type="PRINTS" id="PR01432">
    <property type="entry name" value="RABAPTIN"/>
</dbReference>
<evidence type="ECO:0000256" key="5">
    <source>
        <dbReference type="ARBA" id="ARBA00022490"/>
    </source>
</evidence>
<organism evidence="18 19">
    <name type="scientific">Strongylocentrotus purpuratus</name>
    <name type="common">Purple sea urchin</name>
    <dbReference type="NCBI Taxonomy" id="7668"/>
    <lineage>
        <taxon>Eukaryota</taxon>
        <taxon>Metazoa</taxon>
        <taxon>Echinodermata</taxon>
        <taxon>Eleutherozoa</taxon>
        <taxon>Echinozoa</taxon>
        <taxon>Echinoidea</taxon>
        <taxon>Euechinoidea</taxon>
        <taxon>Echinacea</taxon>
        <taxon>Camarodonta</taxon>
        <taxon>Echinidea</taxon>
        <taxon>Strongylocentrotidae</taxon>
        <taxon>Strongylocentrotus</taxon>
    </lineage>
</organism>
<dbReference type="OMA" id="XCHLLEQ"/>
<dbReference type="GO" id="GO:0005769">
    <property type="term" value="C:early endosome"/>
    <property type="evidence" value="ECO:0007669"/>
    <property type="project" value="UniProtKB-SubCell"/>
</dbReference>
<comment type="subcellular location">
    <subcellularLocation>
        <location evidence="2">Cytoplasm</location>
    </subcellularLocation>
    <subcellularLocation>
        <location evidence="1">Early endosome</location>
    </subcellularLocation>
</comment>
<dbReference type="Pfam" id="PF03528">
    <property type="entry name" value="Rabaptin"/>
    <property type="match status" value="3"/>
</dbReference>
<keyword evidence="7" id="KW-0254">Endocytosis</keyword>
<dbReference type="SUPFAM" id="SSF103652">
    <property type="entry name" value="G protein-binding domain"/>
    <property type="match status" value="2"/>
</dbReference>
<evidence type="ECO:0000256" key="1">
    <source>
        <dbReference type="ARBA" id="ARBA00004412"/>
    </source>
</evidence>
<proteinExistence type="inferred from homology"/>
<dbReference type="InterPro" id="IPR013083">
    <property type="entry name" value="Znf_RING/FYVE/PHD"/>
</dbReference>
<accession>A0A7M7P760</accession>
<keyword evidence="8" id="KW-0479">Metal-binding</keyword>
<dbReference type="Gene3D" id="1.20.5.340">
    <property type="match status" value="1"/>
</dbReference>
<reference evidence="18" key="2">
    <citation type="submission" date="2021-01" db="UniProtKB">
        <authorList>
            <consortium name="EnsemblMetazoa"/>
        </authorList>
    </citation>
    <scope>IDENTIFICATION</scope>
</reference>
<keyword evidence="4" id="KW-0813">Transport</keyword>
<name>A0A7M7P760_STRPU</name>
<dbReference type="SUPFAM" id="SSF57903">
    <property type="entry name" value="FYVE/PHD zinc finger"/>
    <property type="match status" value="1"/>
</dbReference>
<keyword evidence="9" id="KW-0967">Endosome</keyword>
<comment type="similarity">
    <text evidence="3">Belongs to the rabaptin family.</text>
</comment>
<feature type="region of interest" description="Disordered" evidence="16">
    <location>
        <begin position="748"/>
        <end position="767"/>
    </location>
</feature>
<feature type="coiled-coil region" evidence="15">
    <location>
        <begin position="825"/>
        <end position="915"/>
    </location>
</feature>
<evidence type="ECO:0000259" key="17">
    <source>
        <dbReference type="PROSITE" id="PS50178"/>
    </source>
</evidence>
<sequence length="1019" mass="116153">MSSHEQNSFPARHMDIEGEVLNVQQRVGDLESSLQAVLQEKKLQEEDFAQKRAKFKELYLTREQELIKEVDNIREEKDRLSEELAGLNTAASVIESSKDEEIAEIKQKWTDEVASLQQIVSHTAAITAEETAMTYLMERDKLLALNDKLTQELQELSQYPAGEKTMTSSGSAGLLTSMTKSFRNLTSTTTSPSPTREEKPSLPPTPVSPSAQDNLEQSMLKAQKDSEMLRAVVVPLEREIESLKQKLSDVGSDNRRLHARLKKATGSKDYSDAVPTPDHYGYEVTKDDIDILNEKIRDLNKVLETEKAARTDLELYVAVLGKQKHVMQDEGDQMRDELKDVCSILEQEKQAHSQLQQTWQMANDQFLESQRLQMMDMRRMESVLTEEQQRQIGEVLKKDQEREEQEKKVRVLQEKRESLEKRHSKETAENPIVLLLLVIFLVSVCCSVPMQQEPTQQVPPAQTNSSLLLSRDDIEDSDDALLVPSSMDTPNSSTPSRLHPSINFVGPNVDPEELLQFDTTDSSGGAKTTVHGSISEIGAQSGHNTSDMLGTSYDSVSLCSNISLTEAQERAISGTPESEEMKSVLASARSKTDLYSLLAGKRVVSDTEWTKLQEEVRFAREKLGRPCDLCTNYEQQLQSLQTKYSESLESSRTLRQQLEQEIDNVLREQKIRSELEESLKNAAEDAQIQIKTLTTKNGESEELLSNLRLQYSKSQNEIHSQMQILIESREQLYQEVMKLQKENDSLSAKRSLHQSLQSSEPFDLPTSPQELSHLCMKYRDDIITVRVNADHTESSLRSELSFTKEQLSSEQHQRMTMEDTYQTELDDYKEELLVFRNLREEYEKEKKARGEVEETLKEVQESKKSMQAKSKEVITTLREQVEELSAHKTNIEADLQDRRNKVQNLQLELENSEAVQKDFVKLSQSLQVQLEIIRQKDNEVRWQHEDDADKCNNCKTAFGSSKKKKNHCKHCGKLFCADCVTKSVESGPRRRKMPVCDVCHTLLVNESAPYFSKEAPDNT</sequence>
<dbReference type="PANTHER" id="PTHR31179">
    <property type="entry name" value="RAB GTPASE-BINDING EFFECTOR PROTEIN"/>
    <property type="match status" value="1"/>
</dbReference>
<dbReference type="AlphaFoldDB" id="A0A7M7P760"/>
<dbReference type="InterPro" id="IPR015390">
    <property type="entry name" value="Rabaptin_Rab5-bd_dom"/>
</dbReference>
<keyword evidence="19" id="KW-1185">Reference proteome</keyword>
<dbReference type="SMART" id="SM00064">
    <property type="entry name" value="FYVE"/>
    <property type="match status" value="1"/>
</dbReference>
<dbReference type="InterPro" id="IPR017455">
    <property type="entry name" value="Znf_FYVE-rel"/>
</dbReference>
<dbReference type="EnsemblMetazoa" id="XM_030991191">
    <property type="protein sequence ID" value="XP_030847051"/>
    <property type="gene ID" value="LOC115926463"/>
</dbReference>
<dbReference type="InterPro" id="IPR011011">
    <property type="entry name" value="Znf_FYVE_PHD"/>
</dbReference>
<evidence type="ECO:0000313" key="18">
    <source>
        <dbReference type="EnsemblMetazoa" id="XP_030847051"/>
    </source>
</evidence>
<dbReference type="InterPro" id="IPR000306">
    <property type="entry name" value="Znf_FYVE"/>
</dbReference>
<keyword evidence="11" id="KW-0862">Zinc</keyword>
<evidence type="ECO:0000256" key="15">
    <source>
        <dbReference type="SAM" id="Coils"/>
    </source>
</evidence>
<keyword evidence="13 15" id="KW-0175">Coiled coil</keyword>
<evidence type="ECO:0000256" key="13">
    <source>
        <dbReference type="ARBA" id="ARBA00023054"/>
    </source>
</evidence>
<feature type="coiled-coil region" evidence="15">
    <location>
        <begin position="630"/>
        <end position="696"/>
    </location>
</feature>
<dbReference type="Gene3D" id="1.20.5.730">
    <property type="entry name" value="Single helix bin"/>
    <property type="match status" value="1"/>
</dbReference>
<dbReference type="Gene3D" id="3.30.40.10">
    <property type="entry name" value="Zinc/RING finger domain, C3HC4 (zinc finger)"/>
    <property type="match status" value="1"/>
</dbReference>
<dbReference type="InterPro" id="IPR003914">
    <property type="entry name" value="Rabaptin"/>
</dbReference>
<evidence type="ECO:0000256" key="2">
    <source>
        <dbReference type="ARBA" id="ARBA00004496"/>
    </source>
</evidence>
<dbReference type="GO" id="GO:0008083">
    <property type="term" value="F:growth factor activity"/>
    <property type="evidence" value="ECO:0007669"/>
    <property type="project" value="InterPro"/>
</dbReference>
<feature type="coiled-coil region" evidence="15">
    <location>
        <begin position="395"/>
        <end position="429"/>
    </location>
</feature>
<evidence type="ECO:0000256" key="7">
    <source>
        <dbReference type="ARBA" id="ARBA00022583"/>
    </source>
</evidence>
<dbReference type="GO" id="GO:0015031">
    <property type="term" value="P:protein transport"/>
    <property type="evidence" value="ECO:0007669"/>
    <property type="project" value="UniProtKB-KW"/>
</dbReference>
<dbReference type="GO" id="GO:0008270">
    <property type="term" value="F:zinc ion binding"/>
    <property type="evidence" value="ECO:0007669"/>
    <property type="project" value="UniProtKB-KW"/>
</dbReference>
<evidence type="ECO:0000256" key="11">
    <source>
        <dbReference type="ARBA" id="ARBA00022833"/>
    </source>
</evidence>
<keyword evidence="12" id="KW-0653">Protein transport</keyword>
<dbReference type="KEGG" id="spu:115926463"/>
<evidence type="ECO:0000256" key="8">
    <source>
        <dbReference type="ARBA" id="ARBA00022723"/>
    </source>
</evidence>
<dbReference type="InParanoid" id="A0A7M7P760"/>
<dbReference type="Pfam" id="PF09311">
    <property type="entry name" value="Rab5-bind"/>
    <property type="match status" value="1"/>
</dbReference>
<feature type="coiled-coil region" evidence="15">
    <location>
        <begin position="282"/>
        <end position="309"/>
    </location>
</feature>
<dbReference type="Proteomes" id="UP000007110">
    <property type="component" value="Unassembled WGS sequence"/>
</dbReference>
<evidence type="ECO:0000256" key="10">
    <source>
        <dbReference type="ARBA" id="ARBA00022771"/>
    </source>
</evidence>
<keyword evidence="10 14" id="KW-0863">Zinc-finger</keyword>
<evidence type="ECO:0000256" key="12">
    <source>
        <dbReference type="ARBA" id="ARBA00022927"/>
    </source>
</evidence>
<dbReference type="GO" id="GO:0005096">
    <property type="term" value="F:GTPase activator activity"/>
    <property type="evidence" value="ECO:0007669"/>
    <property type="project" value="InterPro"/>
</dbReference>
<evidence type="ECO:0000256" key="3">
    <source>
        <dbReference type="ARBA" id="ARBA00006603"/>
    </source>
</evidence>
<keyword evidence="5" id="KW-0963">Cytoplasm</keyword>
<dbReference type="InterPro" id="IPR018514">
    <property type="entry name" value="Rabaptin_CC"/>
</dbReference>
<dbReference type="GeneID" id="115926463"/>
<evidence type="ECO:0000313" key="19">
    <source>
        <dbReference type="Proteomes" id="UP000007110"/>
    </source>
</evidence>
<evidence type="ECO:0000256" key="4">
    <source>
        <dbReference type="ARBA" id="ARBA00022448"/>
    </source>
</evidence>